<comment type="caution">
    <text evidence="2">The sequence shown here is derived from an EMBL/GenBank/DDBJ whole genome shotgun (WGS) entry which is preliminary data.</text>
</comment>
<evidence type="ECO:0000313" key="2">
    <source>
        <dbReference type="EMBL" id="GAA3388304.1"/>
    </source>
</evidence>
<proteinExistence type="predicted"/>
<dbReference type="GO" id="GO:0016787">
    <property type="term" value="F:hydrolase activity"/>
    <property type="evidence" value="ECO:0007669"/>
    <property type="project" value="UniProtKB-KW"/>
</dbReference>
<dbReference type="SUPFAM" id="SSF51445">
    <property type="entry name" value="(Trans)glycosidases"/>
    <property type="match status" value="1"/>
</dbReference>
<sequence>MSRSAPWPAQPVIHEVDTWVWLTALARRYQRPVTLADVPAEAWDEVTLPGIDAIWLMGVWERSPVGLEIALGNDELRAAFRAALPDLEPGDVVGSPYCVRNYRVDARLGGPDALAAARALLAERGIRLVLDYVPNHVAPDHPWALRRPELFIRGTSDDLARSPDAFVEVGGAVLARGRDPFFPPWPDVLQLNAFHPEVRQATVEVLSDIGDQCDGLRCDMAMLLLTDVFAATWAERAGPAPAEEFWPEVLRRVRERHPHLLFVAEAYWDREWTLQRQGFDYCYDKRLYDRLLGDADGVRGHLRAGSDYQRKLIRFIENHDEPRAASTLSPPERLRAATVAIATLPGATLWHEGQFDGRRVRVPVFLGRRPDEPSDPELRRFALGLLAAIGRSGLRSGEWCLSETTGWPDNPTHRNLLAWTWEKGPERQLVILNLSADPAQGRVRLPWADLRSHRWTLTPLLDEDPYDSDPFVRDGSEMADVGLFVDLPAWGWHLVAVEPSV</sequence>
<dbReference type="CDD" id="cd11347">
    <property type="entry name" value="AmyAc_1"/>
    <property type="match status" value="1"/>
</dbReference>
<dbReference type="PANTHER" id="PTHR47786">
    <property type="entry name" value="ALPHA-1,4-GLUCAN:MALTOSE-1-PHOSPHATE MALTOSYLTRANSFERASE"/>
    <property type="match status" value="1"/>
</dbReference>
<accession>A0ABP6SZ13</accession>
<name>A0ABP6SZ13_9ACTN</name>
<organism evidence="2 3">
    <name type="scientific">Cryptosporangium minutisporangium</name>
    <dbReference type="NCBI Taxonomy" id="113569"/>
    <lineage>
        <taxon>Bacteria</taxon>
        <taxon>Bacillati</taxon>
        <taxon>Actinomycetota</taxon>
        <taxon>Actinomycetes</taxon>
        <taxon>Cryptosporangiales</taxon>
        <taxon>Cryptosporangiaceae</taxon>
        <taxon>Cryptosporangium</taxon>
    </lineage>
</organism>
<dbReference type="Gene3D" id="3.20.20.80">
    <property type="entry name" value="Glycosidases"/>
    <property type="match status" value="1"/>
</dbReference>
<gene>
    <name evidence="2" type="ORF">GCM10020369_33960</name>
</gene>
<reference evidence="3" key="1">
    <citation type="journal article" date="2019" name="Int. J. Syst. Evol. Microbiol.">
        <title>The Global Catalogue of Microorganisms (GCM) 10K type strain sequencing project: providing services to taxonomists for standard genome sequencing and annotation.</title>
        <authorList>
            <consortium name="The Broad Institute Genomics Platform"/>
            <consortium name="The Broad Institute Genome Sequencing Center for Infectious Disease"/>
            <person name="Wu L."/>
            <person name="Ma J."/>
        </authorList>
    </citation>
    <scope>NUCLEOTIDE SEQUENCE [LARGE SCALE GENOMIC DNA]</scope>
    <source>
        <strain evidence="3">JCM 9458</strain>
    </source>
</reference>
<keyword evidence="2" id="KW-0378">Hydrolase</keyword>
<dbReference type="RefSeq" id="WP_345729086.1">
    <property type="nucleotide sequence ID" value="NZ_BAAAYN010000023.1"/>
</dbReference>
<dbReference type="EMBL" id="BAAAYN010000023">
    <property type="protein sequence ID" value="GAA3388304.1"/>
    <property type="molecule type" value="Genomic_DNA"/>
</dbReference>
<dbReference type="InterPro" id="IPR017853">
    <property type="entry name" value="GH"/>
</dbReference>
<keyword evidence="3" id="KW-1185">Reference proteome</keyword>
<evidence type="ECO:0000313" key="3">
    <source>
        <dbReference type="Proteomes" id="UP001501676"/>
    </source>
</evidence>
<dbReference type="Proteomes" id="UP001501676">
    <property type="component" value="Unassembled WGS sequence"/>
</dbReference>
<dbReference type="PANTHER" id="PTHR47786:SF2">
    <property type="entry name" value="GLYCOSYL HYDROLASE FAMILY 13 CATALYTIC DOMAIN-CONTAINING PROTEIN"/>
    <property type="match status" value="1"/>
</dbReference>
<feature type="domain" description="Glycosyl hydrolase family 13 catalytic" evidence="1">
    <location>
        <begin position="23"/>
        <end position="389"/>
    </location>
</feature>
<protein>
    <submittedName>
        <fullName evidence="2">Alpha-amylase family glycosyl hydrolase</fullName>
    </submittedName>
</protein>
<evidence type="ECO:0000259" key="1">
    <source>
        <dbReference type="SMART" id="SM00642"/>
    </source>
</evidence>
<dbReference type="InterPro" id="IPR006047">
    <property type="entry name" value="GH13_cat_dom"/>
</dbReference>
<dbReference type="SMART" id="SM00642">
    <property type="entry name" value="Aamy"/>
    <property type="match status" value="1"/>
</dbReference>